<dbReference type="InterPro" id="IPR036570">
    <property type="entry name" value="HORMA_dom_sf"/>
</dbReference>
<comment type="subcellular location">
    <subcellularLocation>
        <location evidence="2">Chromosome</location>
    </subcellularLocation>
    <subcellularLocation>
        <location evidence="1">Nucleus</location>
    </subcellularLocation>
</comment>
<dbReference type="Gene3D" id="3.30.900.10">
    <property type="entry name" value="HORMA domain"/>
    <property type="match status" value="1"/>
</dbReference>
<evidence type="ECO:0000313" key="9">
    <source>
        <dbReference type="Proteomes" id="UP001595075"/>
    </source>
</evidence>
<dbReference type="Gene3D" id="3.30.40.10">
    <property type="entry name" value="Zinc/RING finger domain, C3HC4 (zinc finger)"/>
    <property type="match status" value="1"/>
</dbReference>
<evidence type="ECO:0000313" key="8">
    <source>
        <dbReference type="EMBL" id="KAL2075799.1"/>
    </source>
</evidence>
<comment type="caution">
    <text evidence="8">The sequence shown here is derived from an EMBL/GenBank/DDBJ whole genome shotgun (WGS) entry which is preliminary data.</text>
</comment>
<keyword evidence="4" id="KW-0539">Nucleus</keyword>
<feature type="domain" description="HORMA" evidence="7">
    <location>
        <begin position="26"/>
        <end position="264"/>
    </location>
</feature>
<dbReference type="InterPro" id="IPR013083">
    <property type="entry name" value="Znf_RING/FYVE/PHD"/>
</dbReference>
<evidence type="ECO:0000256" key="3">
    <source>
        <dbReference type="ARBA" id="ARBA00022454"/>
    </source>
</evidence>
<gene>
    <name evidence="8" type="ORF">VTL71DRAFT_742</name>
</gene>
<evidence type="ECO:0000256" key="4">
    <source>
        <dbReference type="ARBA" id="ARBA00023242"/>
    </source>
</evidence>
<dbReference type="InterPro" id="IPR003511">
    <property type="entry name" value="HORMA_dom"/>
</dbReference>
<organism evidence="8 9">
    <name type="scientific">Oculimacula yallundae</name>
    <dbReference type="NCBI Taxonomy" id="86028"/>
    <lineage>
        <taxon>Eukaryota</taxon>
        <taxon>Fungi</taxon>
        <taxon>Dikarya</taxon>
        <taxon>Ascomycota</taxon>
        <taxon>Pezizomycotina</taxon>
        <taxon>Leotiomycetes</taxon>
        <taxon>Helotiales</taxon>
        <taxon>Ploettnerulaceae</taxon>
        <taxon>Oculimacula</taxon>
    </lineage>
</organism>
<reference evidence="8 9" key="1">
    <citation type="journal article" date="2024" name="Commun. Biol.">
        <title>Comparative genomic analysis of thermophilic fungi reveals convergent evolutionary adaptations and gene losses.</title>
        <authorList>
            <person name="Steindorff A.S."/>
            <person name="Aguilar-Pontes M.V."/>
            <person name="Robinson A.J."/>
            <person name="Andreopoulos B."/>
            <person name="LaButti K."/>
            <person name="Kuo A."/>
            <person name="Mondo S."/>
            <person name="Riley R."/>
            <person name="Otillar R."/>
            <person name="Haridas S."/>
            <person name="Lipzen A."/>
            <person name="Grimwood J."/>
            <person name="Schmutz J."/>
            <person name="Clum A."/>
            <person name="Reid I.D."/>
            <person name="Moisan M.C."/>
            <person name="Butler G."/>
            <person name="Nguyen T.T.M."/>
            <person name="Dewar K."/>
            <person name="Conant G."/>
            <person name="Drula E."/>
            <person name="Henrissat B."/>
            <person name="Hansel C."/>
            <person name="Singer S."/>
            <person name="Hutchinson M.I."/>
            <person name="de Vries R.P."/>
            <person name="Natvig D.O."/>
            <person name="Powell A.J."/>
            <person name="Tsang A."/>
            <person name="Grigoriev I.V."/>
        </authorList>
    </citation>
    <scope>NUCLEOTIDE SEQUENCE [LARGE SCALE GENOMIC DNA]</scope>
    <source>
        <strain evidence="8 9">CBS 494.80</strain>
    </source>
</reference>
<evidence type="ECO:0000256" key="6">
    <source>
        <dbReference type="SAM" id="MobiDB-lite"/>
    </source>
</evidence>
<feature type="region of interest" description="Disordered" evidence="6">
    <location>
        <begin position="273"/>
        <end position="319"/>
    </location>
</feature>
<name>A0ABR4D387_9HELO</name>
<dbReference type="SUPFAM" id="SSF56019">
    <property type="entry name" value="The spindle assembly checkpoint protein mad2"/>
    <property type="match status" value="1"/>
</dbReference>
<evidence type="ECO:0000256" key="1">
    <source>
        <dbReference type="ARBA" id="ARBA00004123"/>
    </source>
</evidence>
<dbReference type="PROSITE" id="PS50815">
    <property type="entry name" value="HORMA"/>
    <property type="match status" value="1"/>
</dbReference>
<dbReference type="PANTHER" id="PTHR48225:SF7">
    <property type="entry name" value="MEIOSIS-SPECIFIC PROTEIN HOP1"/>
    <property type="match status" value="1"/>
</dbReference>
<keyword evidence="9" id="KW-1185">Reference proteome</keyword>
<feature type="compositionally biased region" description="Polar residues" evidence="6">
    <location>
        <begin position="346"/>
        <end position="360"/>
    </location>
</feature>
<dbReference type="EMBL" id="JAZHXI010000001">
    <property type="protein sequence ID" value="KAL2075799.1"/>
    <property type="molecule type" value="Genomic_DNA"/>
</dbReference>
<feature type="region of interest" description="Disordered" evidence="6">
    <location>
        <begin position="339"/>
        <end position="360"/>
    </location>
</feature>
<dbReference type="InterPro" id="IPR051294">
    <property type="entry name" value="HORMA_MeioticProgression"/>
</dbReference>
<evidence type="ECO:0000259" key="7">
    <source>
        <dbReference type="PROSITE" id="PS50815"/>
    </source>
</evidence>
<feature type="compositionally biased region" description="Basic and acidic residues" evidence="6">
    <location>
        <begin position="671"/>
        <end position="687"/>
    </location>
</feature>
<evidence type="ECO:0000256" key="2">
    <source>
        <dbReference type="ARBA" id="ARBA00004286"/>
    </source>
</evidence>
<dbReference type="PANTHER" id="PTHR48225">
    <property type="entry name" value="HORMA DOMAIN-CONTAINING PROTEIN 1"/>
    <property type="match status" value="1"/>
</dbReference>
<keyword evidence="5" id="KW-0469">Meiosis</keyword>
<dbReference type="SUPFAM" id="SSF57903">
    <property type="entry name" value="FYVE/PHD zinc finger"/>
    <property type="match status" value="1"/>
</dbReference>
<evidence type="ECO:0000256" key="5">
    <source>
        <dbReference type="ARBA" id="ARBA00023254"/>
    </source>
</evidence>
<dbReference type="Proteomes" id="UP001595075">
    <property type="component" value="Unassembled WGS sequence"/>
</dbReference>
<feature type="region of interest" description="Disordered" evidence="6">
    <location>
        <begin position="664"/>
        <end position="687"/>
    </location>
</feature>
<dbReference type="InterPro" id="IPR011011">
    <property type="entry name" value="Znf_FYVE_PHD"/>
</dbReference>
<proteinExistence type="predicted"/>
<protein>
    <recommendedName>
        <fullName evidence="7">HORMA domain-containing protein</fullName>
    </recommendedName>
</protein>
<keyword evidence="3" id="KW-0158">Chromosome</keyword>
<accession>A0ABR4D387</accession>
<dbReference type="Pfam" id="PF02301">
    <property type="entry name" value="HORMA"/>
    <property type="match status" value="1"/>
</dbReference>
<sequence>MARTPSVKKVKNKPGPIKGEVVLQQAHSFELVHTAIAATLFEVIFYRKVFPSTVKWNHRFCDPHNAEVTYKSFIAGSQEPGQGKGRAWHVPIRGQREVLDKMMDHLENGIKDALSRRYLRKITLTFHVAGKTALDQSTRLESYDIGIFYGPDGVPVITTDIRDSEPPEDKSIDVYEAKSRLKAMLYGVADHFMIPAVMKELQMRPLPENIRMVIEMEYMDETPQDYQPRGFPRITEVVWTDETEALDGGTVEFKTGFHGVAFACSLPKNNDPFPKAPQTKDFLHNSGASNSRSEELPSAVASRPSVGRHRNRSLFSVSDGDDTQSIVINEAQEVYRRISRRDGSTMLDTQQNQTSPLPSENIVSYPRYNQSAKFMIPDYRHEVREYAESKLKDREPIDAGPLHSLQSQDINCECGSIKHDGHMIECFECLKFHHAECYGYRTNPPETEFCYTCLVQSDHDRLRALKLDCQLRRIIRLFQKSSNWNALKEVATHLGLDTRLETDKVHTGLLLEDLVGEGYIEDKSGHKSQELTENSTFIQVAGMEAQISLKLFNPRSGLDEYFTIVEAPLLEGSELSDHRWPFGVPHTPRASGNILMRGMQHSSQKVFFVDNGSTRTSVSPSTHLSSRGSRQRFMTDGVETIEIDYNNVGQQKMQFKASGSGFLGESSGYKRSAEGGWQERESRKMMK</sequence>